<accession>Q8KYW0</accession>
<dbReference type="Gene3D" id="1.10.3210.10">
    <property type="entry name" value="Hypothetical protein af1432"/>
    <property type="match status" value="1"/>
</dbReference>
<organism evidence="1">
    <name type="scientific">uncultured marine proteobacterium</name>
    <dbReference type="NCBI Taxonomy" id="482892"/>
    <lineage>
        <taxon>Bacteria</taxon>
        <taxon>Pseudomonadati</taxon>
        <taxon>Pseudomonadota</taxon>
        <taxon>environmental samples</taxon>
    </lineage>
</organism>
<evidence type="ECO:0008006" key="2">
    <source>
        <dbReference type="Google" id="ProtNLM"/>
    </source>
</evidence>
<evidence type="ECO:0000313" key="1">
    <source>
        <dbReference type="EMBL" id="AAM48713.1"/>
    </source>
</evidence>
<sequence length="228" mass="24944">MGLTIFAAITLLCPLDNRAGCKITCCEKGQALMKQPRAWQRMLSGRRLDLLDPTPVDIEVEDIAHGLAFVARWNGQTVGGFAYSVAEHSLLVEQIFLHLHPKASPAQRLTALLHDAPEYVIGDMISPVKASVGPGYDDLDKRLTAAIHIRFGLPAVTAPALKKQIKKADKISAWLEATQLAGFSRAEADRLFGKVDANLASSLTLHLRPPLEVRQDFTAKHAELLAHM</sequence>
<dbReference type="SUPFAM" id="SSF109604">
    <property type="entry name" value="HD-domain/PDEase-like"/>
    <property type="match status" value="1"/>
</dbReference>
<dbReference type="AlphaFoldDB" id="Q8KYW0"/>
<dbReference type="EMBL" id="AE008921">
    <property type="protein sequence ID" value="AAM48713.1"/>
    <property type="molecule type" value="Genomic_DNA"/>
</dbReference>
<reference evidence="1" key="1">
    <citation type="journal article" date="2002" name="Nature">
        <title>Unsuspected diversity among marine aerobic anoxygenic phototrophs.</title>
        <authorList>
            <person name="Beja O."/>
            <person name="Suzuki M.T."/>
            <person name="Heidelberg J.F."/>
            <person name="Nelson W.C."/>
            <person name="Preston C.M."/>
            <person name="Hamada T."/>
            <person name="Eisen J.A."/>
            <person name="Fraser C.M."/>
            <person name="DeLong E.F."/>
        </authorList>
    </citation>
    <scope>NUCLEOTIDE SEQUENCE</scope>
</reference>
<protein>
    <recommendedName>
        <fullName evidence="2">HD domain protein</fullName>
    </recommendedName>
</protein>
<proteinExistence type="predicted"/>
<name>Q8KYW0_9PROT</name>
<gene>
    <name evidence="1" type="ORF">MBMO_EBAC000-60D04.81</name>
</gene>